<accession>A0ABW5WTR3</accession>
<keyword evidence="1" id="KW-0175">Coiled coil</keyword>
<dbReference type="PROSITE" id="PS51257">
    <property type="entry name" value="PROKAR_LIPOPROTEIN"/>
    <property type="match status" value="1"/>
</dbReference>
<organism evidence="3 4">
    <name type="scientific">Corticicoccus populi</name>
    <dbReference type="NCBI Taxonomy" id="1812821"/>
    <lineage>
        <taxon>Bacteria</taxon>
        <taxon>Bacillati</taxon>
        <taxon>Bacillota</taxon>
        <taxon>Bacilli</taxon>
        <taxon>Bacillales</taxon>
        <taxon>Staphylococcaceae</taxon>
        <taxon>Corticicoccus</taxon>
    </lineage>
</organism>
<evidence type="ECO:0000313" key="4">
    <source>
        <dbReference type="Proteomes" id="UP001597519"/>
    </source>
</evidence>
<sequence length="188" mass="20998">MKKLTMPILALLLLSACGNNSPEDQLMQAEEHKKELESMLQTEEVKFQRNTLKLEALEDSISQHQHDGSDESVNAYVRTVENYSAALKEELDHLSTLVVAAKENNDLSEINDEIDTIIDNVNDAISAYDESTGNIELNESLDRKHNELQIANSELPEALESIKNSAEAGSMEALDEGLEMLNNVSEYY</sequence>
<evidence type="ECO:0008006" key="5">
    <source>
        <dbReference type="Google" id="ProtNLM"/>
    </source>
</evidence>
<dbReference type="EMBL" id="JBHUOQ010000001">
    <property type="protein sequence ID" value="MFD2829412.1"/>
    <property type="molecule type" value="Genomic_DNA"/>
</dbReference>
<evidence type="ECO:0000313" key="3">
    <source>
        <dbReference type="EMBL" id="MFD2829412.1"/>
    </source>
</evidence>
<dbReference type="RefSeq" id="WP_377771386.1">
    <property type="nucleotide sequence ID" value="NZ_JBHUOQ010000001.1"/>
</dbReference>
<keyword evidence="2" id="KW-0732">Signal</keyword>
<evidence type="ECO:0000256" key="1">
    <source>
        <dbReference type="SAM" id="Coils"/>
    </source>
</evidence>
<comment type="caution">
    <text evidence="3">The sequence shown here is derived from an EMBL/GenBank/DDBJ whole genome shotgun (WGS) entry which is preliminary data.</text>
</comment>
<protein>
    <recommendedName>
        <fullName evidence="5">Cell-wall binding lipoprotein</fullName>
    </recommendedName>
</protein>
<reference evidence="4" key="1">
    <citation type="journal article" date="2019" name="Int. J. Syst. Evol. Microbiol.">
        <title>The Global Catalogue of Microorganisms (GCM) 10K type strain sequencing project: providing services to taxonomists for standard genome sequencing and annotation.</title>
        <authorList>
            <consortium name="The Broad Institute Genomics Platform"/>
            <consortium name="The Broad Institute Genome Sequencing Center for Infectious Disease"/>
            <person name="Wu L."/>
            <person name="Ma J."/>
        </authorList>
    </citation>
    <scope>NUCLEOTIDE SEQUENCE [LARGE SCALE GENOMIC DNA]</scope>
    <source>
        <strain evidence="4">KCTC 33575</strain>
    </source>
</reference>
<feature type="chain" id="PRO_5046244417" description="Cell-wall binding lipoprotein" evidence="2">
    <location>
        <begin position="23"/>
        <end position="188"/>
    </location>
</feature>
<keyword evidence="4" id="KW-1185">Reference proteome</keyword>
<proteinExistence type="predicted"/>
<dbReference type="Proteomes" id="UP001597519">
    <property type="component" value="Unassembled WGS sequence"/>
</dbReference>
<name>A0ABW5WTR3_9STAP</name>
<feature type="coiled-coil region" evidence="1">
    <location>
        <begin position="84"/>
        <end position="154"/>
    </location>
</feature>
<evidence type="ECO:0000256" key="2">
    <source>
        <dbReference type="SAM" id="SignalP"/>
    </source>
</evidence>
<gene>
    <name evidence="3" type="ORF">ACFSX4_02965</name>
</gene>
<feature type="signal peptide" evidence="2">
    <location>
        <begin position="1"/>
        <end position="22"/>
    </location>
</feature>